<evidence type="ECO:0000313" key="5">
    <source>
        <dbReference type="EMBL" id="KAF7342343.1"/>
    </source>
</evidence>
<evidence type="ECO:0000259" key="4">
    <source>
        <dbReference type="Pfam" id="PF00135"/>
    </source>
</evidence>
<dbReference type="PROSITE" id="PS00941">
    <property type="entry name" value="CARBOXYLESTERASE_B_2"/>
    <property type="match status" value="1"/>
</dbReference>
<dbReference type="SUPFAM" id="SSF53474">
    <property type="entry name" value="alpha/beta-Hydrolases"/>
    <property type="match status" value="1"/>
</dbReference>
<keyword evidence="3" id="KW-0732">Signal</keyword>
<feature type="signal peptide" evidence="3">
    <location>
        <begin position="1"/>
        <end position="19"/>
    </location>
</feature>
<name>A0A8H7CP28_9AGAR</name>
<keyword evidence="2 3" id="KW-0378">Hydrolase</keyword>
<dbReference type="GO" id="GO:0016787">
    <property type="term" value="F:hydrolase activity"/>
    <property type="evidence" value="ECO:0007669"/>
    <property type="project" value="UniProtKB-KW"/>
</dbReference>
<dbReference type="AlphaFoldDB" id="A0A8H7CP28"/>
<dbReference type="OrthoDB" id="408631at2759"/>
<dbReference type="Proteomes" id="UP000620124">
    <property type="component" value="Unassembled WGS sequence"/>
</dbReference>
<reference evidence="5" key="1">
    <citation type="submission" date="2020-05" db="EMBL/GenBank/DDBJ databases">
        <title>Mycena genomes resolve the evolution of fungal bioluminescence.</title>
        <authorList>
            <person name="Tsai I.J."/>
        </authorList>
    </citation>
    <scope>NUCLEOTIDE SEQUENCE</scope>
    <source>
        <strain evidence="5">CCC161011</strain>
    </source>
</reference>
<accession>A0A8H7CP28</accession>
<proteinExistence type="inferred from homology"/>
<comment type="similarity">
    <text evidence="1 3">Belongs to the type-B carboxylesterase/lipase family.</text>
</comment>
<sequence>MISLFVIPLLLLVPDFATADSSTVSLSYGTFRGFVSGNLTQFLGVPFARAARFQVPEEPELLRGLQNATSFGPACPQQALSPQPVFVPTTYPSISEDCLTLNVFKPTVTEPTARLPVLVWIYGGGFQIGNSRDIDVPPVVERSIDIGEPILVVTPNYRLSALGFLAGKEAQAAGISNLGLRDQISALKWVQKHISAFGGDPNRVVIGGLSAGAVSASFLSLNNNQNSNVLFRGAFLQSGHAFYAPPLSAGQFDYDELVAANNCTASNDTLECLRRVPFESFMATVNKTADFFSYRSINLTWGPRVDGDVIVRDPWVSISRGSYAKIPVMTGLCDDEGTYVSSSLPRTRLAHNFLDYVHSNYLPATSQDQMAQISHLYPDDPTQGSPFGTGTDNQLTPEFKRVAAFQGDLSFTSPRRFFLEHASSTQNVWGWVNKRGKSTNGPLGAFHASDTPIWYTTNETTVGIDAMTNFINTLDPNCHAKHLTANTSIFWPKWNTPSSSGSSSLLTFTDAGINITAENFRLEAIEFLNDLRLEEATGK</sequence>
<dbReference type="InterPro" id="IPR019819">
    <property type="entry name" value="Carboxylesterase_B_CS"/>
</dbReference>
<evidence type="ECO:0000256" key="1">
    <source>
        <dbReference type="ARBA" id="ARBA00005964"/>
    </source>
</evidence>
<dbReference type="InterPro" id="IPR002018">
    <property type="entry name" value="CarbesteraseB"/>
</dbReference>
<protein>
    <recommendedName>
        <fullName evidence="3">Carboxylic ester hydrolase</fullName>
        <ecNumber evidence="3">3.1.1.-</ecNumber>
    </recommendedName>
</protein>
<dbReference type="Gene3D" id="3.40.50.1820">
    <property type="entry name" value="alpha/beta hydrolase"/>
    <property type="match status" value="1"/>
</dbReference>
<dbReference type="PROSITE" id="PS00122">
    <property type="entry name" value="CARBOXYLESTERASE_B_1"/>
    <property type="match status" value="1"/>
</dbReference>
<comment type="caution">
    <text evidence="5">The sequence shown here is derived from an EMBL/GenBank/DDBJ whole genome shotgun (WGS) entry which is preliminary data.</text>
</comment>
<dbReference type="EC" id="3.1.1.-" evidence="3"/>
<feature type="chain" id="PRO_5034842335" description="Carboxylic ester hydrolase" evidence="3">
    <location>
        <begin position="20"/>
        <end position="539"/>
    </location>
</feature>
<gene>
    <name evidence="5" type="ORF">MVEN_01822900</name>
</gene>
<evidence type="ECO:0000313" key="6">
    <source>
        <dbReference type="Proteomes" id="UP000620124"/>
    </source>
</evidence>
<keyword evidence="6" id="KW-1185">Reference proteome</keyword>
<organism evidence="5 6">
    <name type="scientific">Mycena venus</name>
    <dbReference type="NCBI Taxonomy" id="2733690"/>
    <lineage>
        <taxon>Eukaryota</taxon>
        <taxon>Fungi</taxon>
        <taxon>Dikarya</taxon>
        <taxon>Basidiomycota</taxon>
        <taxon>Agaricomycotina</taxon>
        <taxon>Agaricomycetes</taxon>
        <taxon>Agaricomycetidae</taxon>
        <taxon>Agaricales</taxon>
        <taxon>Marasmiineae</taxon>
        <taxon>Mycenaceae</taxon>
        <taxon>Mycena</taxon>
    </lineage>
</organism>
<feature type="domain" description="Carboxylesterase type B" evidence="4">
    <location>
        <begin position="21"/>
        <end position="494"/>
    </location>
</feature>
<dbReference type="InterPro" id="IPR050309">
    <property type="entry name" value="Type-B_Carboxylest/Lipase"/>
</dbReference>
<dbReference type="InterPro" id="IPR029058">
    <property type="entry name" value="AB_hydrolase_fold"/>
</dbReference>
<evidence type="ECO:0000256" key="2">
    <source>
        <dbReference type="ARBA" id="ARBA00022801"/>
    </source>
</evidence>
<dbReference type="EMBL" id="JACAZI010000017">
    <property type="protein sequence ID" value="KAF7342343.1"/>
    <property type="molecule type" value="Genomic_DNA"/>
</dbReference>
<dbReference type="PANTHER" id="PTHR11559">
    <property type="entry name" value="CARBOXYLESTERASE"/>
    <property type="match status" value="1"/>
</dbReference>
<dbReference type="InterPro" id="IPR019826">
    <property type="entry name" value="Carboxylesterase_B_AS"/>
</dbReference>
<evidence type="ECO:0000256" key="3">
    <source>
        <dbReference type="RuleBase" id="RU361235"/>
    </source>
</evidence>
<dbReference type="Pfam" id="PF00135">
    <property type="entry name" value="COesterase"/>
    <property type="match status" value="1"/>
</dbReference>